<sequence>MLHLGTVDLVATYEKSTSADDDKKKTEPSTSQNFLNHVECERQEISAAESGLTTSGLLGRMSTTDVGLSACQVFASLTEIAKEFVHSRTLRVSPTTLGLRSQTLREDSSFQSILPFKTPRSAIYNMARSPYMKAHSAAALGMGDLQRYLHGQVTCFSGGKQA</sequence>
<comment type="caution">
    <text evidence="1">The sequence shown here is derived from an EMBL/GenBank/DDBJ whole genome shotgun (WGS) entry which is preliminary data.</text>
</comment>
<name>A0AAV7EA08_ARIFI</name>
<organism evidence="1 2">
    <name type="scientific">Aristolochia fimbriata</name>
    <name type="common">White veined hardy Dutchman's pipe vine</name>
    <dbReference type="NCBI Taxonomy" id="158543"/>
    <lineage>
        <taxon>Eukaryota</taxon>
        <taxon>Viridiplantae</taxon>
        <taxon>Streptophyta</taxon>
        <taxon>Embryophyta</taxon>
        <taxon>Tracheophyta</taxon>
        <taxon>Spermatophyta</taxon>
        <taxon>Magnoliopsida</taxon>
        <taxon>Magnoliidae</taxon>
        <taxon>Piperales</taxon>
        <taxon>Aristolochiaceae</taxon>
        <taxon>Aristolochia</taxon>
    </lineage>
</organism>
<reference evidence="1 2" key="1">
    <citation type="submission" date="2021-07" db="EMBL/GenBank/DDBJ databases">
        <title>The Aristolochia fimbriata genome: insights into angiosperm evolution, floral development and chemical biosynthesis.</title>
        <authorList>
            <person name="Jiao Y."/>
        </authorList>
    </citation>
    <scope>NUCLEOTIDE SEQUENCE [LARGE SCALE GENOMIC DNA]</scope>
    <source>
        <strain evidence="1">IBCAS-2021</strain>
        <tissue evidence="1">Leaf</tissue>
    </source>
</reference>
<keyword evidence="2" id="KW-1185">Reference proteome</keyword>
<evidence type="ECO:0000313" key="1">
    <source>
        <dbReference type="EMBL" id="KAG9445251.1"/>
    </source>
</evidence>
<dbReference type="EMBL" id="JAINDJ010000006">
    <property type="protein sequence ID" value="KAG9445251.1"/>
    <property type="molecule type" value="Genomic_DNA"/>
</dbReference>
<gene>
    <name evidence="1" type="ORF">H6P81_016591</name>
</gene>
<evidence type="ECO:0000313" key="2">
    <source>
        <dbReference type="Proteomes" id="UP000825729"/>
    </source>
</evidence>
<proteinExistence type="predicted"/>
<accession>A0AAV7EA08</accession>
<dbReference type="Proteomes" id="UP000825729">
    <property type="component" value="Unassembled WGS sequence"/>
</dbReference>
<dbReference type="AlphaFoldDB" id="A0AAV7EA08"/>
<protein>
    <submittedName>
        <fullName evidence="1">Uncharacterized protein</fullName>
    </submittedName>
</protein>